<dbReference type="Proteomes" id="UP000515976">
    <property type="component" value="Chromosome"/>
</dbReference>
<dbReference type="KEGG" id="pei:H9L10_14835"/>
<dbReference type="InterPro" id="IPR003346">
    <property type="entry name" value="Transposase_20"/>
</dbReference>
<dbReference type="GO" id="GO:0004803">
    <property type="term" value="F:transposase activity"/>
    <property type="evidence" value="ECO:0007669"/>
    <property type="project" value="InterPro"/>
</dbReference>
<evidence type="ECO:0000313" key="4">
    <source>
        <dbReference type="Proteomes" id="UP000515976"/>
    </source>
</evidence>
<evidence type="ECO:0000256" key="1">
    <source>
        <dbReference type="SAM" id="MobiDB-lite"/>
    </source>
</evidence>
<evidence type="ECO:0000259" key="2">
    <source>
        <dbReference type="Pfam" id="PF02371"/>
    </source>
</evidence>
<name>A0A7G9R1G4_9MICO</name>
<gene>
    <name evidence="3" type="ORF">H9L10_14835</name>
</gene>
<feature type="domain" description="Transposase IS116/IS110/IS902 C-terminal" evidence="2">
    <location>
        <begin position="9"/>
        <end position="42"/>
    </location>
</feature>
<accession>A0A7G9R1G4</accession>
<dbReference type="EMBL" id="CP060712">
    <property type="protein sequence ID" value="QNN49439.1"/>
    <property type="molecule type" value="Genomic_DNA"/>
</dbReference>
<evidence type="ECO:0000313" key="3">
    <source>
        <dbReference type="EMBL" id="QNN49439.1"/>
    </source>
</evidence>
<proteinExistence type="predicted"/>
<feature type="region of interest" description="Disordered" evidence="1">
    <location>
        <begin position="1"/>
        <end position="49"/>
    </location>
</feature>
<dbReference type="GO" id="GO:0003677">
    <property type="term" value="F:DNA binding"/>
    <property type="evidence" value="ECO:0007669"/>
    <property type="project" value="InterPro"/>
</dbReference>
<dbReference type="RefSeq" id="WP_166099409.1">
    <property type="nucleotide sequence ID" value="NZ_BMMY01000005.1"/>
</dbReference>
<dbReference type="Pfam" id="PF02371">
    <property type="entry name" value="Transposase_20"/>
    <property type="match status" value="1"/>
</dbReference>
<keyword evidence="4" id="KW-1185">Reference proteome</keyword>
<sequence length="49" mass="5127">MPRSAPTSGSCPPKHSSGDRRTQGGITKTRNSHARRLLVEAAPMPVTGA</sequence>
<dbReference type="AlphaFoldDB" id="A0A7G9R1G4"/>
<organism evidence="3 4">
    <name type="scientific">Phycicoccus endophyticus</name>
    <dbReference type="NCBI Taxonomy" id="1690220"/>
    <lineage>
        <taxon>Bacteria</taxon>
        <taxon>Bacillati</taxon>
        <taxon>Actinomycetota</taxon>
        <taxon>Actinomycetes</taxon>
        <taxon>Micrococcales</taxon>
        <taxon>Intrasporangiaceae</taxon>
        <taxon>Phycicoccus</taxon>
    </lineage>
</organism>
<protein>
    <submittedName>
        <fullName evidence="3">Transposase</fullName>
    </submittedName>
</protein>
<reference evidence="3 4" key="1">
    <citation type="submission" date="2020-08" db="EMBL/GenBank/DDBJ databases">
        <title>Genome sequence of Phycicoccus endophyticus JCM 31784T.</title>
        <authorList>
            <person name="Hyun D.-W."/>
            <person name="Bae J.-W."/>
        </authorList>
    </citation>
    <scope>NUCLEOTIDE SEQUENCE [LARGE SCALE GENOMIC DNA]</scope>
    <source>
        <strain evidence="3 4">JCM 31784</strain>
    </source>
</reference>
<dbReference type="GO" id="GO:0006313">
    <property type="term" value="P:DNA transposition"/>
    <property type="evidence" value="ECO:0007669"/>
    <property type="project" value="InterPro"/>
</dbReference>
<feature type="compositionally biased region" description="Polar residues" evidence="1">
    <location>
        <begin position="1"/>
        <end position="10"/>
    </location>
</feature>